<dbReference type="InterPro" id="IPR025955">
    <property type="entry name" value="TraC/Conjuga_ATPase"/>
</dbReference>
<gene>
    <name evidence="2" type="ORF">MNODULE_05325</name>
</gene>
<dbReference type="InterPro" id="IPR027417">
    <property type="entry name" value="P-loop_NTPase"/>
</dbReference>
<name>A0A7X6IA44_9BACT</name>
<feature type="domain" description="TraG P-loop" evidence="1">
    <location>
        <begin position="428"/>
        <end position="821"/>
    </location>
</feature>
<sequence length="825" mass="93858">MLPNLFNIFGRNGGLTISELESMSHRNKFSDYLPWAAYDERATLYYNTDETVGFLFECVPLAFAGARTQTTLDALFRIDFPERSIVQFILYADDNIDPYLDAIRRSRGRESPIVRNATEAMCDFLLKGVKGMASLSGIPIRNFRLFVAVKMPKEELTPRRLEEIHITIRETLHGASLSPEEVPPEALLDWMRRLFNGKGSVNNTRYADGIPIRKQIILSETEIKKQTAHLQIGDRIFRCATPKIFPKEVDLFQTGQLFGGCWGMDGDQMKTPFLYTLNILFHNLKAALHKKCNMILFQKGFGSFARTLARKQDEFQWATDELEKGTRFLRVIPILWVWDQDQKSASEAIIRAKRLWEGQGYIMQEDRGILPILFISALPFGLYDQGGAIDLLDRDFIAPLDAISSILPVQSDFAGGGAPVMSFAGRKGQAARIDIFDQRASNHNVFIAGGSGKGKSFFVNSKGFGCFASNAMLRIIDIGGSYKKLARMFKGRYLDFREDSKICLNPFTHIREIKEDLSVIASIVLQMIFSTTGAAPAESAETAMTLIKSAVKWAYESEGNDAQIDTVRHYLRSFPKYMDEEFTGNENFTDLAQILAFNLTEFTSGNSYGRWFNGKSTFDISQDEWVVLELEYLKPQKELFKVVTLQVINEVTRDLYLSDRMRPRMAIFDEAWQFLESGADSVALKEVIKEGYRRARKYRASFTIITQSLLDSKMFGAVGDVIRANSAFKFYLESTDFEKAREEKLIDYDPFTMKLLKSVKSNRPKYSEIFMDTPFGVGVVRLVVDPFSYYVYTSDGKEVAEIESMVSRGMPYEEAIGEMVRKYRS</sequence>
<dbReference type="PANTHER" id="PTHR38467">
    <property type="match status" value="1"/>
</dbReference>
<accession>A0A7X6IA44</accession>
<dbReference type="EMBL" id="VTOW01000001">
    <property type="protein sequence ID" value="NKE70163.1"/>
    <property type="molecule type" value="Genomic_DNA"/>
</dbReference>
<dbReference type="InterPro" id="IPR043964">
    <property type="entry name" value="P-loop_TraG"/>
</dbReference>
<dbReference type="AlphaFoldDB" id="A0A7X6IA44"/>
<keyword evidence="3" id="KW-1185">Reference proteome</keyword>
<evidence type="ECO:0000259" key="1">
    <source>
        <dbReference type="Pfam" id="PF19044"/>
    </source>
</evidence>
<dbReference type="SUPFAM" id="SSF52540">
    <property type="entry name" value="P-loop containing nucleoside triphosphate hydrolases"/>
    <property type="match status" value="1"/>
</dbReference>
<dbReference type="Pfam" id="PF11130">
    <property type="entry name" value="TraC_F_IV"/>
    <property type="match status" value="1"/>
</dbReference>
<evidence type="ECO:0000313" key="2">
    <source>
        <dbReference type="EMBL" id="NKE70163.1"/>
    </source>
</evidence>
<reference evidence="2 3" key="1">
    <citation type="journal article" date="2020" name="Nature">
        <title>Bacterial chemolithoautotrophy via manganese oxidation.</title>
        <authorList>
            <person name="Yu H."/>
            <person name="Leadbetter J.R."/>
        </authorList>
    </citation>
    <scope>NUCLEOTIDE SEQUENCE [LARGE SCALE GENOMIC DNA]</scope>
    <source>
        <strain evidence="2 3">Mn-1</strain>
    </source>
</reference>
<protein>
    <submittedName>
        <fullName evidence="2">TraC family protein</fullName>
    </submittedName>
</protein>
<evidence type="ECO:0000313" key="3">
    <source>
        <dbReference type="Proteomes" id="UP000534783"/>
    </source>
</evidence>
<dbReference type="Gene3D" id="1.10.8.730">
    <property type="match status" value="1"/>
</dbReference>
<dbReference type="Gene3D" id="3.40.50.300">
    <property type="entry name" value="P-loop containing nucleotide triphosphate hydrolases"/>
    <property type="match status" value="1"/>
</dbReference>
<proteinExistence type="predicted"/>
<dbReference type="Proteomes" id="UP000534783">
    <property type="component" value="Unassembled WGS sequence"/>
</dbReference>
<dbReference type="Pfam" id="PF19044">
    <property type="entry name" value="P-loop_TraG"/>
    <property type="match status" value="1"/>
</dbReference>
<comment type="caution">
    <text evidence="2">The sequence shown here is derived from an EMBL/GenBank/DDBJ whole genome shotgun (WGS) entry which is preliminary data.</text>
</comment>
<dbReference type="PANTHER" id="PTHR38467:SF1">
    <property type="entry name" value="CONJUGATIVE TRANSFER: ASSEMBLY"/>
    <property type="match status" value="1"/>
</dbReference>
<dbReference type="InterPro" id="IPR053155">
    <property type="entry name" value="F-pilin_assembly_TraC"/>
</dbReference>
<organism evidence="2 3">
    <name type="scientific">Candidatus Manganitrophus noduliformans</name>
    <dbReference type="NCBI Taxonomy" id="2606439"/>
    <lineage>
        <taxon>Bacteria</taxon>
        <taxon>Pseudomonadati</taxon>
        <taxon>Nitrospirota</taxon>
        <taxon>Nitrospiria</taxon>
        <taxon>Candidatus Troglogloeales</taxon>
        <taxon>Candidatus Manganitrophaceae</taxon>
        <taxon>Candidatus Manganitrophus</taxon>
    </lineage>
</organism>